<dbReference type="Pfam" id="PF04715">
    <property type="entry name" value="Anth_synt_I_N"/>
    <property type="match status" value="1"/>
</dbReference>
<evidence type="ECO:0000256" key="11">
    <source>
        <dbReference type="RuleBase" id="RU364045"/>
    </source>
</evidence>
<dbReference type="GeneID" id="10773237"/>
<dbReference type="GO" id="GO:0000162">
    <property type="term" value="P:L-tryptophan biosynthetic process"/>
    <property type="evidence" value="ECO:0007669"/>
    <property type="project" value="UniProtKB-UniPathway"/>
</dbReference>
<keyword evidence="7 11" id="KW-0460">Magnesium</keyword>
<dbReference type="STRING" id="647113.Metok_1081"/>
<dbReference type="Proteomes" id="UP000009296">
    <property type="component" value="Chromosome"/>
</dbReference>
<comment type="similarity">
    <text evidence="3 11">Belongs to the anthranilate synthase component I family.</text>
</comment>
<evidence type="ECO:0000256" key="4">
    <source>
        <dbReference type="ARBA" id="ARBA00022605"/>
    </source>
</evidence>
<accession>F8ANJ7</accession>
<keyword evidence="9 11" id="KW-0456">Lyase</keyword>
<evidence type="ECO:0000256" key="8">
    <source>
        <dbReference type="ARBA" id="ARBA00023141"/>
    </source>
</evidence>
<evidence type="ECO:0000256" key="5">
    <source>
        <dbReference type="ARBA" id="ARBA00022723"/>
    </source>
</evidence>
<dbReference type="KEGG" id="mok:Metok_1081"/>
<sequence length="452" mass="51709">MKLFRQKFDYIDPLKLYGVMREEGKYPFILESRDKHPSKARYTYISSNPEFVVNIKNNTKIDNSTVSKESNPFKALKDIFASEIKNKKEIMNIDSNERFTGGFLGYFAYDTIHNYIGGDIEEPSVFGYYNSVYVYDHILNRYYYLSLNNSIEEMKNAEKIIEKAKKYEIVDEKGGTNIIGCDADKKDFMDMVKRTKEYIYSGDAFQVVVSREYQLKSDYSAFKIYRNLRELNPSPYMFLLEFGKDVVGASPETMASVENNILKINPIAGTTKVGKTEEETKELAEKLLNDEKERAEHMMLVDLARNDVRKVSKSGTVKLSRFFEIVRYSHVQHIESEVTGELKDSATMFDALEAAFPAGTLTGAPKYRAMEIIDKLEKSRRKVYGGAVGYFSLSNHADTAIAIRMAEIDNKIRLRAGAGIVADSVPENEYIETERKMAAVMRALDVEHDIDE</sequence>
<dbReference type="Pfam" id="PF00425">
    <property type="entry name" value="Chorismate_bind"/>
    <property type="match status" value="1"/>
</dbReference>
<dbReference type="NCBIfam" id="TIGR01820">
    <property type="entry name" value="TrpE-arch"/>
    <property type="match status" value="1"/>
</dbReference>
<feature type="domain" description="Chorismate-utilising enzyme C-terminal" evidence="12">
    <location>
        <begin position="185"/>
        <end position="436"/>
    </location>
</feature>
<dbReference type="SUPFAM" id="SSF56322">
    <property type="entry name" value="ADC synthase"/>
    <property type="match status" value="1"/>
</dbReference>
<dbReference type="AlphaFoldDB" id="F8ANJ7"/>
<evidence type="ECO:0000256" key="7">
    <source>
        <dbReference type="ARBA" id="ARBA00022842"/>
    </source>
</evidence>
<evidence type="ECO:0000256" key="3">
    <source>
        <dbReference type="ARBA" id="ARBA00009562"/>
    </source>
</evidence>
<reference evidence="14" key="1">
    <citation type="submission" date="2011-05" db="EMBL/GenBank/DDBJ databases">
        <title>Complete sequence of chromosome of Methanothermococcus okinawensis IH1.</title>
        <authorList>
            <consortium name="US DOE Joint Genome Institute"/>
            <person name="Lucas S."/>
            <person name="Han J."/>
            <person name="Lapidus A."/>
            <person name="Cheng J.-F."/>
            <person name="Goodwin L."/>
            <person name="Pitluck S."/>
            <person name="Peters L."/>
            <person name="Mikhailova N."/>
            <person name="Held B."/>
            <person name="Han C."/>
            <person name="Tapia R."/>
            <person name="Land M."/>
            <person name="Hauser L."/>
            <person name="Kyrpides N."/>
            <person name="Ivanova N."/>
            <person name="Pagani I."/>
            <person name="Sieprawska-Lupa M."/>
            <person name="Takai K."/>
            <person name="Miyazaki J."/>
            <person name="Whitman W."/>
            <person name="Woyke T."/>
        </authorList>
    </citation>
    <scope>NUCLEOTIDE SEQUENCE</scope>
    <source>
        <strain evidence="14">IH1</strain>
    </source>
</reference>
<comment type="cofactor">
    <cofactor evidence="1 11">
        <name>Mg(2+)</name>
        <dbReference type="ChEBI" id="CHEBI:18420"/>
    </cofactor>
</comment>
<evidence type="ECO:0000256" key="6">
    <source>
        <dbReference type="ARBA" id="ARBA00022822"/>
    </source>
</evidence>
<evidence type="ECO:0000259" key="13">
    <source>
        <dbReference type="Pfam" id="PF04715"/>
    </source>
</evidence>
<dbReference type="eggNOG" id="arCOG02014">
    <property type="taxonomic scope" value="Archaea"/>
</dbReference>
<dbReference type="InterPro" id="IPR006805">
    <property type="entry name" value="Anth_synth_I_N"/>
</dbReference>
<dbReference type="NCBIfam" id="NF010087">
    <property type="entry name" value="PRK13572.1"/>
    <property type="match status" value="1"/>
</dbReference>
<dbReference type="Gene3D" id="3.60.120.10">
    <property type="entry name" value="Anthranilate synthase"/>
    <property type="match status" value="1"/>
</dbReference>
<dbReference type="UniPathway" id="UPA00035">
    <property type="reaction ID" value="UER00040"/>
</dbReference>
<dbReference type="EC" id="4.1.3.27" evidence="11"/>
<evidence type="ECO:0000256" key="10">
    <source>
        <dbReference type="ARBA" id="ARBA00047683"/>
    </source>
</evidence>
<name>F8ANJ7_METOI</name>
<evidence type="ECO:0000256" key="2">
    <source>
        <dbReference type="ARBA" id="ARBA00004873"/>
    </source>
</evidence>
<keyword evidence="5 11" id="KW-0479">Metal-binding</keyword>
<comment type="function">
    <text evidence="11">Part of a heterotetrameric complex that catalyzes the two-step biosynthesis of anthranilate, an intermediate in the biosynthesis of L-tryptophan. In the first step, the glutamine-binding beta subunit (TrpG) of anthranilate synthase (AS) provides the glutamine amidotransferase activity which generates ammonia as a substrate that, along with chorismate, is used in the second step, catalyzed by the large alpha subunit of AS (TrpE) to produce anthranilate. In the absence of TrpG, TrpE can synthesize anthranilate directly from chorismate and high concentrations of ammonia.</text>
</comment>
<evidence type="ECO:0000256" key="9">
    <source>
        <dbReference type="ARBA" id="ARBA00023239"/>
    </source>
</evidence>
<protein>
    <recommendedName>
        <fullName evidence="11">Anthranilate synthase component 1</fullName>
        <ecNumber evidence="11">4.1.3.27</ecNumber>
    </recommendedName>
</protein>
<evidence type="ECO:0000259" key="12">
    <source>
        <dbReference type="Pfam" id="PF00425"/>
    </source>
</evidence>
<dbReference type="InterPro" id="IPR019999">
    <property type="entry name" value="Anth_synth_I-like"/>
</dbReference>
<organism evidence="14 15">
    <name type="scientific">Methanothermococcus okinawensis (strain DSM 14208 / JCM 11175 / IH1)</name>
    <dbReference type="NCBI Taxonomy" id="647113"/>
    <lineage>
        <taxon>Archaea</taxon>
        <taxon>Methanobacteriati</taxon>
        <taxon>Methanobacteriota</taxon>
        <taxon>Methanomada group</taxon>
        <taxon>Methanococci</taxon>
        <taxon>Methanococcales</taxon>
        <taxon>Methanococcaceae</taxon>
        <taxon>Methanothermococcus</taxon>
    </lineage>
</organism>
<evidence type="ECO:0000256" key="1">
    <source>
        <dbReference type="ARBA" id="ARBA00001946"/>
    </source>
</evidence>
<dbReference type="GO" id="GO:0004049">
    <property type="term" value="F:anthranilate synthase activity"/>
    <property type="evidence" value="ECO:0007669"/>
    <property type="project" value="UniProtKB-EC"/>
</dbReference>
<evidence type="ECO:0000313" key="14">
    <source>
        <dbReference type="EMBL" id="AEH07051.1"/>
    </source>
</evidence>
<keyword evidence="4 11" id="KW-0028">Amino-acid biosynthesis</keyword>
<gene>
    <name evidence="11" type="primary">trpE</name>
    <name evidence="14" type="ordered locus">Metok_1081</name>
</gene>
<comment type="catalytic activity">
    <reaction evidence="10 11">
        <text>chorismate + L-glutamine = anthranilate + pyruvate + L-glutamate + H(+)</text>
        <dbReference type="Rhea" id="RHEA:21732"/>
        <dbReference type="ChEBI" id="CHEBI:15361"/>
        <dbReference type="ChEBI" id="CHEBI:15378"/>
        <dbReference type="ChEBI" id="CHEBI:16567"/>
        <dbReference type="ChEBI" id="CHEBI:29748"/>
        <dbReference type="ChEBI" id="CHEBI:29985"/>
        <dbReference type="ChEBI" id="CHEBI:58359"/>
        <dbReference type="EC" id="4.1.3.27"/>
    </reaction>
</comment>
<proteinExistence type="inferred from homology"/>
<dbReference type="PANTHER" id="PTHR11236">
    <property type="entry name" value="AMINOBENZOATE/ANTHRANILATE SYNTHASE"/>
    <property type="match status" value="1"/>
</dbReference>
<dbReference type="PRINTS" id="PR00095">
    <property type="entry name" value="ANTSNTHASEI"/>
</dbReference>
<comment type="pathway">
    <text evidence="2 11">Amino-acid biosynthesis; L-tryptophan biosynthesis; L-tryptophan from chorismate: step 1/5.</text>
</comment>
<dbReference type="PANTHER" id="PTHR11236:SF9">
    <property type="entry name" value="ANTHRANILATE SYNTHASE COMPONENT 1"/>
    <property type="match status" value="1"/>
</dbReference>
<dbReference type="EMBL" id="CP002792">
    <property type="protein sequence ID" value="AEH07051.1"/>
    <property type="molecule type" value="Genomic_DNA"/>
</dbReference>
<dbReference type="InterPro" id="IPR015890">
    <property type="entry name" value="Chorismate_C"/>
</dbReference>
<keyword evidence="8 11" id="KW-0057">Aromatic amino acid biosynthesis</keyword>
<dbReference type="InterPro" id="IPR010116">
    <property type="entry name" value="Anthranilate_synth_I_arc_typ"/>
</dbReference>
<evidence type="ECO:0000313" key="15">
    <source>
        <dbReference type="Proteomes" id="UP000009296"/>
    </source>
</evidence>
<feature type="domain" description="Anthranilate synthase component I N-terminal" evidence="13">
    <location>
        <begin position="10"/>
        <end position="143"/>
    </location>
</feature>
<dbReference type="GO" id="GO:0046872">
    <property type="term" value="F:metal ion binding"/>
    <property type="evidence" value="ECO:0007669"/>
    <property type="project" value="UniProtKB-KW"/>
</dbReference>
<dbReference type="OrthoDB" id="25514at2157"/>
<dbReference type="HOGENOM" id="CLU_006493_9_0_2"/>
<dbReference type="InterPro" id="IPR005801">
    <property type="entry name" value="ADC_synthase"/>
</dbReference>
<keyword evidence="6 11" id="KW-0822">Tryptophan biosynthesis</keyword>
<dbReference type="RefSeq" id="WP_013867235.1">
    <property type="nucleotide sequence ID" value="NC_015636.1"/>
</dbReference>
<keyword evidence="15" id="KW-1185">Reference proteome</keyword>
<comment type="subunit">
    <text evidence="11">Heterotetramer consisting of two non-identical subunits: a beta subunit (TrpG) and a large alpha subunit (TrpE).</text>
</comment>